<dbReference type="InParanoid" id="A0A078AIM6"/>
<evidence type="ECO:0000259" key="7">
    <source>
        <dbReference type="Pfam" id="PF01602"/>
    </source>
</evidence>
<dbReference type="PANTHER" id="PTHR22781">
    <property type="entry name" value="DELTA ADAPTIN-RELATED"/>
    <property type="match status" value="1"/>
</dbReference>
<keyword evidence="3" id="KW-0813">Transport</keyword>
<comment type="similarity">
    <text evidence="2">Belongs to the adaptor complexes large subunit family.</text>
</comment>
<evidence type="ECO:0000256" key="1">
    <source>
        <dbReference type="ARBA" id="ARBA00004308"/>
    </source>
</evidence>
<dbReference type="InterPro" id="IPR011989">
    <property type="entry name" value="ARM-like"/>
</dbReference>
<accession>A0A078AIM6</accession>
<evidence type="ECO:0000256" key="4">
    <source>
        <dbReference type="ARBA" id="ARBA00022737"/>
    </source>
</evidence>
<dbReference type="PANTHER" id="PTHR22781:SF12">
    <property type="entry name" value="AP-3 COMPLEX SUBUNIT DELTA-1"/>
    <property type="match status" value="1"/>
</dbReference>
<evidence type="ECO:0000313" key="8">
    <source>
        <dbReference type="EMBL" id="CDW82115.1"/>
    </source>
</evidence>
<keyword evidence="9" id="KW-1185">Reference proteome</keyword>
<reference evidence="8 9" key="1">
    <citation type="submission" date="2014-06" db="EMBL/GenBank/DDBJ databases">
        <authorList>
            <person name="Swart Estienne"/>
        </authorList>
    </citation>
    <scope>NUCLEOTIDE SEQUENCE [LARGE SCALE GENOMIC DNA]</scope>
    <source>
        <strain evidence="8 9">130c</strain>
    </source>
</reference>
<comment type="subcellular location">
    <subcellularLocation>
        <location evidence="1">Endomembrane system</location>
    </subcellularLocation>
</comment>
<dbReference type="InterPro" id="IPR017105">
    <property type="entry name" value="AP3_complex_dsu"/>
</dbReference>
<dbReference type="AlphaFoldDB" id="A0A078AIM6"/>
<dbReference type="OrthoDB" id="10264595at2759"/>
<name>A0A078AIM6_STYLE</name>
<feature type="domain" description="Clathrin/coatomer adaptor adaptin-like N-terminal" evidence="7">
    <location>
        <begin position="210"/>
        <end position="314"/>
    </location>
</feature>
<evidence type="ECO:0000256" key="2">
    <source>
        <dbReference type="ARBA" id="ARBA00006613"/>
    </source>
</evidence>
<keyword evidence="5" id="KW-0653">Protein transport</keyword>
<sequence>MNIFSGKKQLSDVILGYRKPNTNHRQFLNQILAESKQELQSKDFKDKATAAQKLLFLFNEGIDISWATFNIIELMGSGQFDNKRIGYVLIPIVLKDGKNQDFLTLLPNLFRKDFKDMGADPFTVSISINCLARICNEDLALILYKEMIPLYTCSKALIRRKICILTFKMFYFCTDSISELLPYLSDRLKDSKTGVQISAFVEFLPTEPRLFGKLKPKFRDLLVDQKAKSVEYELIKAVISSFKGQEDAELVMLAKDKLTNFLNSKDPNLKYLGLLILKEILEKDKSQIQAYKQYIVQCFNSDDPSIKNRALEIIKVTIYAPIIITHASMTLNGQAAKISDILIDISMRVEENRQNHIITKCQDSVNDQENIKDFFKQQGQDSQFVQSMLYLLTEYIEELKLNDNDKYALCQKLTDNNQSKLLNKSQNIRIQIANLLLKCQLKCSDQQKYDYQALLVKLKPTGFDHLELIEVENLYKNIASLKLCCQKSDQLDILKELLDEELTPINEMAQFSVPIPDCLNKKFMVNKKEMQIQEKWMIGTPNLSRQKTRDQDFNESPSLKEKKLTPSMMLENCFEESKLNTHN</sequence>
<dbReference type="SUPFAM" id="SSF48371">
    <property type="entry name" value="ARM repeat"/>
    <property type="match status" value="1"/>
</dbReference>
<keyword evidence="4" id="KW-0677">Repeat</keyword>
<evidence type="ECO:0000256" key="5">
    <source>
        <dbReference type="ARBA" id="ARBA00022927"/>
    </source>
</evidence>
<evidence type="ECO:0000256" key="6">
    <source>
        <dbReference type="ARBA" id="ARBA00023136"/>
    </source>
</evidence>
<evidence type="ECO:0000256" key="3">
    <source>
        <dbReference type="ARBA" id="ARBA00022448"/>
    </source>
</evidence>
<dbReference type="Proteomes" id="UP000039865">
    <property type="component" value="Unassembled WGS sequence"/>
</dbReference>
<protein>
    <recommendedName>
        <fullName evidence="7">Clathrin/coatomer adaptor adaptin-like N-terminal domain-containing protein</fullName>
    </recommendedName>
</protein>
<keyword evidence="6" id="KW-0472">Membrane</keyword>
<proteinExistence type="inferred from homology"/>
<dbReference type="GO" id="GO:0006896">
    <property type="term" value="P:Golgi to vacuole transport"/>
    <property type="evidence" value="ECO:0007669"/>
    <property type="project" value="TreeGrafter"/>
</dbReference>
<dbReference type="GO" id="GO:0030123">
    <property type="term" value="C:AP-3 adaptor complex"/>
    <property type="evidence" value="ECO:0007669"/>
    <property type="project" value="InterPro"/>
</dbReference>
<dbReference type="GO" id="GO:0010008">
    <property type="term" value="C:endosome membrane"/>
    <property type="evidence" value="ECO:0007669"/>
    <property type="project" value="TreeGrafter"/>
</dbReference>
<organism evidence="8 9">
    <name type="scientific">Stylonychia lemnae</name>
    <name type="common">Ciliate</name>
    <dbReference type="NCBI Taxonomy" id="5949"/>
    <lineage>
        <taxon>Eukaryota</taxon>
        <taxon>Sar</taxon>
        <taxon>Alveolata</taxon>
        <taxon>Ciliophora</taxon>
        <taxon>Intramacronucleata</taxon>
        <taxon>Spirotrichea</taxon>
        <taxon>Stichotrichia</taxon>
        <taxon>Sporadotrichida</taxon>
        <taxon>Oxytrichidae</taxon>
        <taxon>Stylonychinae</taxon>
        <taxon>Stylonychia</taxon>
    </lineage>
</organism>
<dbReference type="Gene3D" id="1.25.10.10">
    <property type="entry name" value="Leucine-rich Repeat Variant"/>
    <property type="match status" value="2"/>
</dbReference>
<evidence type="ECO:0000313" key="9">
    <source>
        <dbReference type="Proteomes" id="UP000039865"/>
    </source>
</evidence>
<gene>
    <name evidence="8" type="primary">Contig9129.g457</name>
    <name evidence="8" type="ORF">STYLEM_11142</name>
</gene>
<feature type="domain" description="Clathrin/coatomer adaptor adaptin-like N-terminal" evidence="7">
    <location>
        <begin position="31"/>
        <end position="200"/>
    </location>
</feature>
<dbReference type="GO" id="GO:0006623">
    <property type="term" value="P:protein targeting to vacuole"/>
    <property type="evidence" value="ECO:0007669"/>
    <property type="project" value="TreeGrafter"/>
</dbReference>
<dbReference type="Pfam" id="PF01602">
    <property type="entry name" value="Adaptin_N"/>
    <property type="match status" value="2"/>
</dbReference>
<dbReference type="InterPro" id="IPR016024">
    <property type="entry name" value="ARM-type_fold"/>
</dbReference>
<dbReference type="InterPro" id="IPR002553">
    <property type="entry name" value="Clathrin/coatomer_adapt-like_N"/>
</dbReference>
<dbReference type="EMBL" id="CCKQ01010593">
    <property type="protein sequence ID" value="CDW82115.1"/>
    <property type="molecule type" value="Genomic_DNA"/>
</dbReference>